<gene>
    <name evidence="1" type="ORF">F8M41_010205</name>
</gene>
<proteinExistence type="predicted"/>
<keyword evidence="2" id="KW-1185">Reference proteome</keyword>
<dbReference type="AlphaFoldDB" id="A0A8H3X1C2"/>
<sequence>MIGVLSESPISDQNTELCDALLEVLDNISADQLNWTNPIASQVLNDHSPYVKSLTGLACEQFMVYILAL</sequence>
<name>A0A8H3X1C2_GIGMA</name>
<organism evidence="1 2">
    <name type="scientific">Gigaspora margarita</name>
    <dbReference type="NCBI Taxonomy" id="4874"/>
    <lineage>
        <taxon>Eukaryota</taxon>
        <taxon>Fungi</taxon>
        <taxon>Fungi incertae sedis</taxon>
        <taxon>Mucoromycota</taxon>
        <taxon>Glomeromycotina</taxon>
        <taxon>Glomeromycetes</taxon>
        <taxon>Diversisporales</taxon>
        <taxon>Gigasporaceae</taxon>
        <taxon>Gigaspora</taxon>
    </lineage>
</organism>
<reference evidence="1 2" key="1">
    <citation type="journal article" date="2019" name="Environ. Microbiol.">
        <title>At the nexus of three kingdoms: the genome of the mycorrhizal fungus Gigaspora margarita provides insights into plant, endobacterial and fungal interactions.</title>
        <authorList>
            <person name="Venice F."/>
            <person name="Ghignone S."/>
            <person name="Salvioli di Fossalunga A."/>
            <person name="Amselem J."/>
            <person name="Novero M."/>
            <person name="Xianan X."/>
            <person name="Sedzielewska Toro K."/>
            <person name="Morin E."/>
            <person name="Lipzen A."/>
            <person name="Grigoriev I.V."/>
            <person name="Henrissat B."/>
            <person name="Martin F.M."/>
            <person name="Bonfante P."/>
        </authorList>
    </citation>
    <scope>NUCLEOTIDE SEQUENCE [LARGE SCALE GENOMIC DNA]</scope>
    <source>
        <strain evidence="1 2">BEG34</strain>
    </source>
</reference>
<accession>A0A8H3X1C2</accession>
<comment type="caution">
    <text evidence="1">The sequence shown here is derived from an EMBL/GenBank/DDBJ whole genome shotgun (WGS) entry which is preliminary data.</text>
</comment>
<protein>
    <submittedName>
        <fullName evidence="1">Uncharacterized protein</fullName>
    </submittedName>
</protein>
<dbReference type="EMBL" id="WTPW01002136">
    <property type="protein sequence ID" value="KAF0395837.1"/>
    <property type="molecule type" value="Genomic_DNA"/>
</dbReference>
<dbReference type="Proteomes" id="UP000439903">
    <property type="component" value="Unassembled WGS sequence"/>
</dbReference>
<evidence type="ECO:0000313" key="1">
    <source>
        <dbReference type="EMBL" id="KAF0395837.1"/>
    </source>
</evidence>
<evidence type="ECO:0000313" key="2">
    <source>
        <dbReference type="Proteomes" id="UP000439903"/>
    </source>
</evidence>
<dbReference type="OrthoDB" id="2389889at2759"/>